<dbReference type="Proteomes" id="UP001597197">
    <property type="component" value="Unassembled WGS sequence"/>
</dbReference>
<dbReference type="RefSeq" id="WP_382316190.1">
    <property type="nucleotide sequence ID" value="NZ_JBHUFD010000007.1"/>
</dbReference>
<dbReference type="EMBL" id="JBHUFD010000007">
    <property type="protein sequence ID" value="MFD1874409.1"/>
    <property type="molecule type" value="Genomic_DNA"/>
</dbReference>
<accession>A0ABW4QXS0</accession>
<name>A0ABW4QXS0_9BACT</name>
<protein>
    <submittedName>
        <fullName evidence="1">Uncharacterized protein</fullName>
    </submittedName>
</protein>
<gene>
    <name evidence="1" type="ORF">ACFSDX_18335</name>
</gene>
<comment type="caution">
    <text evidence="1">The sequence shown here is derived from an EMBL/GenBank/DDBJ whole genome shotgun (WGS) entry which is preliminary data.</text>
</comment>
<reference evidence="2" key="1">
    <citation type="journal article" date="2019" name="Int. J. Syst. Evol. Microbiol.">
        <title>The Global Catalogue of Microorganisms (GCM) 10K type strain sequencing project: providing services to taxonomists for standard genome sequencing and annotation.</title>
        <authorList>
            <consortium name="The Broad Institute Genomics Platform"/>
            <consortium name="The Broad Institute Genome Sequencing Center for Infectious Disease"/>
            <person name="Wu L."/>
            <person name="Ma J."/>
        </authorList>
    </citation>
    <scope>NUCLEOTIDE SEQUENCE [LARGE SCALE GENOMIC DNA]</scope>
    <source>
        <strain evidence="2">CGMCC 1.15795</strain>
    </source>
</reference>
<evidence type="ECO:0000313" key="1">
    <source>
        <dbReference type="EMBL" id="MFD1874409.1"/>
    </source>
</evidence>
<proteinExistence type="predicted"/>
<organism evidence="1 2">
    <name type="scientific">Hymenobacter bucti</name>
    <dbReference type="NCBI Taxonomy" id="1844114"/>
    <lineage>
        <taxon>Bacteria</taxon>
        <taxon>Pseudomonadati</taxon>
        <taxon>Bacteroidota</taxon>
        <taxon>Cytophagia</taxon>
        <taxon>Cytophagales</taxon>
        <taxon>Hymenobacteraceae</taxon>
        <taxon>Hymenobacter</taxon>
    </lineage>
</organism>
<sequence>MGYEYGFVFTTPLTLPQLEELTHHLQLTPRWFLVQVEQQASGYRLSYAYAASGPIAWDEDFLIIVSAREIYVLLHTATASQESGVLTWVQECTATLGLAGVLSDI</sequence>
<keyword evidence="2" id="KW-1185">Reference proteome</keyword>
<evidence type="ECO:0000313" key="2">
    <source>
        <dbReference type="Proteomes" id="UP001597197"/>
    </source>
</evidence>